<sequence>MGIYCNMYNNIKIHLHFRSIDKDMNHFYGLQRGKGSCELPGLGN</sequence>
<gene>
    <name evidence="1" type="ORF">SAMN05878482_101152</name>
</gene>
<protein>
    <submittedName>
        <fullName evidence="1">Uncharacterized protein</fullName>
    </submittedName>
</protein>
<organism evidence="1 2">
    <name type="scientific">Peribacillus simplex</name>
    <dbReference type="NCBI Taxonomy" id="1478"/>
    <lineage>
        <taxon>Bacteria</taxon>
        <taxon>Bacillati</taxon>
        <taxon>Bacillota</taxon>
        <taxon>Bacilli</taxon>
        <taxon>Bacillales</taxon>
        <taxon>Bacillaceae</taxon>
        <taxon>Peribacillus</taxon>
    </lineage>
</organism>
<name>A0A9X8R1J8_9BACI</name>
<accession>A0A9X8R1J8</accession>
<proteinExistence type="predicted"/>
<reference evidence="1 2" key="1">
    <citation type="submission" date="2017-01" db="EMBL/GenBank/DDBJ databases">
        <authorList>
            <person name="Varghese N."/>
            <person name="Submissions S."/>
        </authorList>
    </citation>
    <scope>NUCLEOTIDE SEQUENCE [LARGE SCALE GENOMIC DNA]</scope>
    <source>
        <strain evidence="1 2">RUG2-6</strain>
    </source>
</reference>
<dbReference type="Proteomes" id="UP000185829">
    <property type="component" value="Unassembled WGS sequence"/>
</dbReference>
<evidence type="ECO:0000313" key="2">
    <source>
        <dbReference type="Proteomes" id="UP000185829"/>
    </source>
</evidence>
<dbReference type="EMBL" id="FTMX01000001">
    <property type="protein sequence ID" value="SIQ03726.1"/>
    <property type="molecule type" value="Genomic_DNA"/>
</dbReference>
<dbReference type="AlphaFoldDB" id="A0A9X8R1J8"/>
<comment type="caution">
    <text evidence="1">The sequence shown here is derived from an EMBL/GenBank/DDBJ whole genome shotgun (WGS) entry which is preliminary data.</text>
</comment>
<evidence type="ECO:0000313" key="1">
    <source>
        <dbReference type="EMBL" id="SIQ03726.1"/>
    </source>
</evidence>